<feature type="compositionally biased region" description="Basic and acidic residues" evidence="7">
    <location>
        <begin position="604"/>
        <end position="613"/>
    </location>
</feature>
<keyword evidence="6 8" id="KW-0472">Membrane</keyword>
<dbReference type="SUPFAM" id="SSF52540">
    <property type="entry name" value="P-loop containing nucleoside triphosphate hydrolases"/>
    <property type="match status" value="1"/>
</dbReference>
<evidence type="ECO:0000313" key="10">
    <source>
        <dbReference type="Proteomes" id="UP000184221"/>
    </source>
</evidence>
<keyword evidence="10" id="KW-1185">Reference proteome</keyword>
<dbReference type="Proteomes" id="UP000184221">
    <property type="component" value="Unassembled WGS sequence"/>
</dbReference>
<gene>
    <name evidence="9" type="ORF">SAMN05443551_4054</name>
</gene>
<dbReference type="InterPro" id="IPR003688">
    <property type="entry name" value="TraG/VirD4"/>
</dbReference>
<comment type="subcellular location">
    <subcellularLocation>
        <location evidence="1">Cell membrane</location>
        <topology evidence="1">Multi-pass membrane protein</topology>
    </subcellularLocation>
</comment>
<dbReference type="RefSeq" id="WP_072779904.1">
    <property type="nucleotide sequence ID" value="NZ_FQXC01000007.1"/>
</dbReference>
<name>A0A1M5XNQ0_9RHOB</name>
<dbReference type="STRING" id="996342.SAMN05443551_4054"/>
<dbReference type="CDD" id="cd01127">
    <property type="entry name" value="TrwB_TraG_TraD_VirD4"/>
    <property type="match status" value="2"/>
</dbReference>
<evidence type="ECO:0000256" key="4">
    <source>
        <dbReference type="ARBA" id="ARBA00022692"/>
    </source>
</evidence>
<dbReference type="InterPro" id="IPR051539">
    <property type="entry name" value="T4SS-coupling_protein"/>
</dbReference>
<dbReference type="PANTHER" id="PTHR37937:SF1">
    <property type="entry name" value="CONJUGATIVE TRANSFER: DNA TRANSPORT"/>
    <property type="match status" value="1"/>
</dbReference>
<evidence type="ECO:0000256" key="3">
    <source>
        <dbReference type="ARBA" id="ARBA00022475"/>
    </source>
</evidence>
<evidence type="ECO:0000256" key="7">
    <source>
        <dbReference type="SAM" id="MobiDB-lite"/>
    </source>
</evidence>
<dbReference type="AlphaFoldDB" id="A0A1M5XNQ0"/>
<dbReference type="EMBL" id="FQXC01000007">
    <property type="protein sequence ID" value="SHI01369.1"/>
    <property type="molecule type" value="Genomic_DNA"/>
</dbReference>
<evidence type="ECO:0000256" key="8">
    <source>
        <dbReference type="SAM" id="Phobius"/>
    </source>
</evidence>
<dbReference type="InterPro" id="IPR027417">
    <property type="entry name" value="P-loop_NTPase"/>
</dbReference>
<keyword evidence="3" id="KW-1003">Cell membrane</keyword>
<reference evidence="9 10" key="1">
    <citation type="submission" date="2016-11" db="EMBL/GenBank/DDBJ databases">
        <authorList>
            <person name="Jaros S."/>
            <person name="Januszkiewicz K."/>
            <person name="Wedrychowicz H."/>
        </authorList>
    </citation>
    <scope>NUCLEOTIDE SEQUENCE [LARGE SCALE GENOMIC DNA]</scope>
    <source>
        <strain evidence="9 10">DSM 29431</strain>
    </source>
</reference>
<keyword evidence="4 8" id="KW-0812">Transmembrane</keyword>
<evidence type="ECO:0000256" key="2">
    <source>
        <dbReference type="ARBA" id="ARBA00008806"/>
    </source>
</evidence>
<comment type="similarity">
    <text evidence="2">Belongs to the VirD4/TraG family.</text>
</comment>
<evidence type="ECO:0000313" key="9">
    <source>
        <dbReference type="EMBL" id="SHI01369.1"/>
    </source>
</evidence>
<feature type="region of interest" description="Disordered" evidence="7">
    <location>
        <begin position="560"/>
        <end position="613"/>
    </location>
</feature>
<feature type="transmembrane region" description="Helical" evidence="8">
    <location>
        <begin position="63"/>
        <end position="85"/>
    </location>
</feature>
<organism evidence="9 10">
    <name type="scientific">Marivita hallyeonensis</name>
    <dbReference type="NCBI Taxonomy" id="996342"/>
    <lineage>
        <taxon>Bacteria</taxon>
        <taxon>Pseudomonadati</taxon>
        <taxon>Pseudomonadota</taxon>
        <taxon>Alphaproteobacteria</taxon>
        <taxon>Rhodobacterales</taxon>
        <taxon>Roseobacteraceae</taxon>
        <taxon>Marivita</taxon>
    </lineage>
</organism>
<dbReference type="OrthoDB" id="9759295at2"/>
<dbReference type="GO" id="GO:0005886">
    <property type="term" value="C:plasma membrane"/>
    <property type="evidence" value="ECO:0007669"/>
    <property type="project" value="UniProtKB-SubCell"/>
</dbReference>
<protein>
    <submittedName>
        <fullName evidence="9">Type IV secretion system protein VirD4</fullName>
    </submittedName>
</protein>
<accession>A0A1M5XNQ0</accession>
<proteinExistence type="inferred from homology"/>
<sequence>MSTRLPLWAAVPVGTLCGTALGTIAASFYLALALRTGFAEFDMFAVWTASAGLRAAHPEAFKVAFGAVGFGAIGLAVLAFSWTWAQDRDDYGSAHWQTRRELKANGMLQTPGSGFVCGKLGMPASKAPYISASDIPHVMMVAPTRAGKGVGFVIPNLLSFAGSVVVLDVKGENFEKTARLRALNGDEVFRFSPFDWANSSHRYNPLARIAAAPSFAQQFTEVSILADLFLDKDNKTLDTFSEAGKSIFVAACLLAIQRGRPTLGEVNKIVTGGDYKNAQYSAYADEAKEATVRELWINAASASSRLLTSNIQALMTAGLKQWDNPAVRTATDASDFEFTNFRKKPHALYIVVSEDHIATLAPLLRLMFADLIASLRQNEPGHDEPWPVMMMIDEFQQMGAMPYLERAIHSLAAYGGRVAMIAQSLASLDRIYGPEGRESLENGAGLKLYITPRDQRTVREVSAAVGSTTREAVTRMYGRNKGILGATSTTSRLEERPLLSETEARTMDPDEVIILASPQHPIRAQRIKYFEDSLFITLADRQAGRDFPYPPRVDGVGPWFEEPKPAPPTLHPASVESTATSERARRRQSRSMQTQMNENTAGELRPETLDREDPVPEKWEQVFREQSDFIDELLGDSQ</sequence>
<evidence type="ECO:0000256" key="5">
    <source>
        <dbReference type="ARBA" id="ARBA00022989"/>
    </source>
</evidence>
<dbReference type="Pfam" id="PF02534">
    <property type="entry name" value="T4SS-DNA_transf"/>
    <property type="match status" value="1"/>
</dbReference>
<dbReference type="PANTHER" id="PTHR37937">
    <property type="entry name" value="CONJUGATIVE TRANSFER: DNA TRANSPORT"/>
    <property type="match status" value="1"/>
</dbReference>
<evidence type="ECO:0000256" key="1">
    <source>
        <dbReference type="ARBA" id="ARBA00004651"/>
    </source>
</evidence>
<keyword evidence="5 8" id="KW-1133">Transmembrane helix</keyword>
<feature type="transmembrane region" description="Helical" evidence="8">
    <location>
        <begin position="7"/>
        <end position="32"/>
    </location>
</feature>
<dbReference type="Gene3D" id="3.40.50.300">
    <property type="entry name" value="P-loop containing nucleotide triphosphate hydrolases"/>
    <property type="match status" value="1"/>
</dbReference>
<evidence type="ECO:0000256" key="6">
    <source>
        <dbReference type="ARBA" id="ARBA00023136"/>
    </source>
</evidence>